<dbReference type="PANTHER" id="PTHR45749:SF21">
    <property type="entry name" value="DUF4371 DOMAIN-CONTAINING PROTEIN"/>
    <property type="match status" value="1"/>
</dbReference>
<dbReference type="PANTHER" id="PTHR45749">
    <property type="match status" value="1"/>
</dbReference>
<dbReference type="Pfam" id="PF05699">
    <property type="entry name" value="Dimer_Tnp_hAT"/>
    <property type="match status" value="1"/>
</dbReference>
<protein>
    <recommendedName>
        <fullName evidence="6">Zinc finger MYM-type protein 1-like</fullName>
    </recommendedName>
</protein>
<dbReference type="Proteomes" id="UP000663829">
    <property type="component" value="Unassembled WGS sequence"/>
</dbReference>
<evidence type="ECO:0000259" key="1">
    <source>
        <dbReference type="Pfam" id="PF05699"/>
    </source>
</evidence>
<dbReference type="EMBL" id="CAJNOQ010034062">
    <property type="protein sequence ID" value="CAF1593070.1"/>
    <property type="molecule type" value="Genomic_DNA"/>
</dbReference>
<dbReference type="Pfam" id="PF14291">
    <property type="entry name" value="DUF4371"/>
    <property type="match status" value="1"/>
</dbReference>
<evidence type="ECO:0000313" key="5">
    <source>
        <dbReference type="Proteomes" id="UP000663829"/>
    </source>
</evidence>
<evidence type="ECO:0000313" key="3">
    <source>
        <dbReference type="EMBL" id="CAF1593070.1"/>
    </source>
</evidence>
<dbReference type="InterPro" id="IPR008906">
    <property type="entry name" value="HATC_C_dom"/>
</dbReference>
<evidence type="ECO:0000313" key="4">
    <source>
        <dbReference type="EMBL" id="CAF4466187.1"/>
    </source>
</evidence>
<dbReference type="EMBL" id="CAJOBC010100271">
    <property type="protein sequence ID" value="CAF4466187.1"/>
    <property type="molecule type" value="Genomic_DNA"/>
</dbReference>
<feature type="non-terminal residue" evidence="3">
    <location>
        <position position="1"/>
    </location>
</feature>
<keyword evidence="5" id="KW-1185">Reference proteome</keyword>
<dbReference type="Proteomes" id="UP000681722">
    <property type="component" value="Unassembled WGS sequence"/>
</dbReference>
<gene>
    <name evidence="3" type="ORF">GPM918_LOCUS41895</name>
    <name evidence="4" type="ORF">SRO942_LOCUS43026</name>
</gene>
<dbReference type="SUPFAM" id="SSF53098">
    <property type="entry name" value="Ribonuclease H-like"/>
    <property type="match status" value="1"/>
</dbReference>
<feature type="domain" description="DUF4371" evidence="2">
    <location>
        <begin position="1"/>
        <end position="115"/>
    </location>
</feature>
<sequence length="473" mass="53924">SNNRGNLIEILKWCAKTDPLAKAVLEESAANATYISHHIQNELLSIMANQIRDNIAEKLNGNVYVLLADEATDVSHNKQLSICLRAVDDQYKIKEYFMGFVRLCRFDAATLAKEINTTSTLKKWANTRWDSRFTSIDSIKSNYSAVVEALQDLVHDGGNRAVDARGLLVVLKDSMFIIAMFILHRLFGPIKILSDQLKGIFFFPRKRLDYTLIFNTKGICTDLGSAHNLIITICEQLNLIRDEDSFKELFQQAIIFGNKNGIDMNESVRMRRQKTIPARFKHCVVTTTVGHRNYNNTEENFRVTMYFPTIDSILVELNERFSRHNLQIANSITSLSPINEKFLDIETLQPLIDHLSLEKNIIKNEIAVIKPMIKDTKLSTVFDVLNELKTMKQAFPSTVDLIKGAITFPVSSVTCERSFSRMKLIKTYARNTMGDERLSDLGVLAIEKEFKIDFEKVVDAFAKAHKNSRIMLI</sequence>
<comment type="caution">
    <text evidence="3">The sequence shown here is derived from an EMBL/GenBank/DDBJ whole genome shotgun (WGS) entry which is preliminary data.</text>
</comment>
<dbReference type="InterPro" id="IPR025398">
    <property type="entry name" value="DUF4371"/>
</dbReference>
<name>A0A816AAE0_9BILA</name>
<dbReference type="InterPro" id="IPR012337">
    <property type="entry name" value="RNaseH-like_sf"/>
</dbReference>
<proteinExistence type="predicted"/>
<organism evidence="3 5">
    <name type="scientific">Didymodactylos carnosus</name>
    <dbReference type="NCBI Taxonomy" id="1234261"/>
    <lineage>
        <taxon>Eukaryota</taxon>
        <taxon>Metazoa</taxon>
        <taxon>Spiralia</taxon>
        <taxon>Gnathifera</taxon>
        <taxon>Rotifera</taxon>
        <taxon>Eurotatoria</taxon>
        <taxon>Bdelloidea</taxon>
        <taxon>Philodinida</taxon>
        <taxon>Philodinidae</taxon>
        <taxon>Didymodactylos</taxon>
    </lineage>
</organism>
<dbReference type="AlphaFoldDB" id="A0A816AAE0"/>
<accession>A0A816AAE0</accession>
<dbReference type="OrthoDB" id="1739706at2759"/>
<dbReference type="GO" id="GO:0046983">
    <property type="term" value="F:protein dimerization activity"/>
    <property type="evidence" value="ECO:0007669"/>
    <property type="project" value="InterPro"/>
</dbReference>
<evidence type="ECO:0000259" key="2">
    <source>
        <dbReference type="Pfam" id="PF14291"/>
    </source>
</evidence>
<evidence type="ECO:0008006" key="6">
    <source>
        <dbReference type="Google" id="ProtNLM"/>
    </source>
</evidence>
<feature type="domain" description="HAT C-terminal dimerisation" evidence="1">
    <location>
        <begin position="377"/>
        <end position="449"/>
    </location>
</feature>
<reference evidence="3" key="1">
    <citation type="submission" date="2021-02" db="EMBL/GenBank/DDBJ databases">
        <authorList>
            <person name="Nowell W R."/>
        </authorList>
    </citation>
    <scope>NUCLEOTIDE SEQUENCE</scope>
</reference>